<dbReference type="EMBL" id="AGNL01003429">
    <property type="protein sequence ID" value="EJK74694.1"/>
    <property type="molecule type" value="Genomic_DNA"/>
</dbReference>
<protein>
    <submittedName>
        <fullName evidence="2">Uncharacterized protein</fullName>
    </submittedName>
</protein>
<feature type="non-terminal residue" evidence="2">
    <location>
        <position position="1"/>
    </location>
</feature>
<feature type="region of interest" description="Disordered" evidence="1">
    <location>
        <begin position="108"/>
        <end position="154"/>
    </location>
</feature>
<accession>K0TC63</accession>
<organism evidence="2 3">
    <name type="scientific">Thalassiosira oceanica</name>
    <name type="common">Marine diatom</name>
    <dbReference type="NCBI Taxonomy" id="159749"/>
    <lineage>
        <taxon>Eukaryota</taxon>
        <taxon>Sar</taxon>
        <taxon>Stramenopiles</taxon>
        <taxon>Ochrophyta</taxon>
        <taxon>Bacillariophyta</taxon>
        <taxon>Coscinodiscophyceae</taxon>
        <taxon>Thalassiosirophycidae</taxon>
        <taxon>Thalassiosirales</taxon>
        <taxon>Thalassiosiraceae</taxon>
        <taxon>Thalassiosira</taxon>
    </lineage>
</organism>
<evidence type="ECO:0000256" key="1">
    <source>
        <dbReference type="SAM" id="MobiDB-lite"/>
    </source>
</evidence>
<reference evidence="2 3" key="1">
    <citation type="journal article" date="2012" name="Genome Biol.">
        <title>Genome and low-iron response of an oceanic diatom adapted to chronic iron limitation.</title>
        <authorList>
            <person name="Lommer M."/>
            <person name="Specht M."/>
            <person name="Roy A.S."/>
            <person name="Kraemer L."/>
            <person name="Andreson R."/>
            <person name="Gutowska M.A."/>
            <person name="Wolf J."/>
            <person name="Bergner S.V."/>
            <person name="Schilhabel M.B."/>
            <person name="Klostermeier U.C."/>
            <person name="Beiko R.G."/>
            <person name="Rosenstiel P."/>
            <person name="Hippler M."/>
            <person name="Laroche J."/>
        </authorList>
    </citation>
    <scope>NUCLEOTIDE SEQUENCE [LARGE SCALE GENOMIC DNA]</scope>
    <source>
        <strain evidence="2 3">CCMP1005</strain>
    </source>
</reference>
<feature type="region of interest" description="Disordered" evidence="1">
    <location>
        <begin position="66"/>
        <end position="87"/>
    </location>
</feature>
<comment type="caution">
    <text evidence="2">The sequence shown here is derived from an EMBL/GenBank/DDBJ whole genome shotgun (WGS) entry which is preliminary data.</text>
</comment>
<name>K0TC63_THAOC</name>
<dbReference type="AlphaFoldDB" id="K0TC63"/>
<feature type="compositionally biased region" description="Low complexity" evidence="1">
    <location>
        <begin position="139"/>
        <end position="150"/>
    </location>
</feature>
<evidence type="ECO:0000313" key="3">
    <source>
        <dbReference type="Proteomes" id="UP000266841"/>
    </source>
</evidence>
<evidence type="ECO:0000313" key="2">
    <source>
        <dbReference type="EMBL" id="EJK74694.1"/>
    </source>
</evidence>
<sequence length="535" mass="57841">DGMCRPAPVGAKAEDLSASPPVRAAADPWPPTGLGTIWACDYCLVAQFDSFDAAVEHERTCDWNPPIPTYPATDSPAADANNTSNNVDAAAGGKSAFAVVPVVPVAAKKNRRRVMPPTTPDGQAKKRQRSVSPTPPRPSASAKKSEPSSTMESGPEVFLYEGGQVAKELRKSLTRVHIDPRVAEIPNGAFRGSFKGTASNRYFGVISSSIWDPGVSLALASSRRAERNTATSLDVKLIGWGRTGSAEGRRTGRGLRRMPREGGRSVWLGSVCLTSDWNRAISISGVRGARCRITANSPAERGDVGADRRAVVCRGWAYTTIHGGWWCSCGPNIRGGRIRGEAGGRPAVWERRRIARALAVKRGVRSEYGAASKGGQSNEVTKGPVDPRASAGALERPAVGTGLEPRDFDLWGVRGQRRRCPDNGELAGGWGDVGADRRAAVRRGRAYTTIHGDWWCSCGQNPRGDRIRGCRGWREFRWLELVVHREGVGRRGAHPLDTKPPVNEENHMMRWTVDCSSGRALKRPAVDRDLLHAIS</sequence>
<dbReference type="Proteomes" id="UP000266841">
    <property type="component" value="Unassembled WGS sequence"/>
</dbReference>
<proteinExistence type="predicted"/>
<feature type="region of interest" description="Disordered" evidence="1">
    <location>
        <begin position="369"/>
        <end position="395"/>
    </location>
</feature>
<keyword evidence="3" id="KW-1185">Reference proteome</keyword>
<gene>
    <name evidence="2" type="ORF">THAOC_03615</name>
</gene>